<keyword evidence="3 6" id="KW-0808">Transferase</keyword>
<dbReference type="Gene3D" id="2.40.50.100">
    <property type="match status" value="1"/>
</dbReference>
<keyword evidence="5 6" id="KW-0012">Acyltransferase</keyword>
<dbReference type="InterPro" id="IPR036625">
    <property type="entry name" value="E3-bd_dom_sf"/>
</dbReference>
<dbReference type="RefSeq" id="WP_126812200.1">
    <property type="nucleotide sequence ID" value="NZ_NGKC01000002.1"/>
</dbReference>
<dbReference type="PROSITE" id="PS50968">
    <property type="entry name" value="BIOTINYL_LIPOYL"/>
    <property type="match status" value="1"/>
</dbReference>
<evidence type="ECO:0000256" key="4">
    <source>
        <dbReference type="ARBA" id="ARBA00022823"/>
    </source>
</evidence>
<dbReference type="InterPro" id="IPR050743">
    <property type="entry name" value="2-oxoacid_DH_E2_comp"/>
</dbReference>
<dbReference type="AlphaFoldDB" id="A0A430B0H7"/>
<dbReference type="Pfam" id="PF00364">
    <property type="entry name" value="Biotin_lipoyl"/>
    <property type="match status" value="1"/>
</dbReference>
<dbReference type="InterPro" id="IPR011053">
    <property type="entry name" value="Single_hybrid_motif"/>
</dbReference>
<protein>
    <recommendedName>
        <fullName evidence="6">Dihydrolipoamide acetyltransferase component of pyruvate dehydrogenase complex</fullName>
        <ecNumber evidence="6">2.3.1.-</ecNumber>
    </recommendedName>
</protein>
<comment type="caution">
    <text evidence="9">The sequence shown here is derived from an EMBL/GenBank/DDBJ whole genome shotgun (WGS) entry which is preliminary data.</text>
</comment>
<feature type="domain" description="Lipoyl-binding" evidence="7">
    <location>
        <begin position="2"/>
        <end position="77"/>
    </location>
</feature>
<evidence type="ECO:0000313" key="10">
    <source>
        <dbReference type="Proteomes" id="UP000286773"/>
    </source>
</evidence>
<dbReference type="EMBL" id="NGKC01000002">
    <property type="protein sequence ID" value="RSU13847.1"/>
    <property type="molecule type" value="Genomic_DNA"/>
</dbReference>
<proteinExistence type="inferred from homology"/>
<evidence type="ECO:0000313" key="9">
    <source>
        <dbReference type="EMBL" id="RSU13847.1"/>
    </source>
</evidence>
<feature type="domain" description="Peripheral subunit-binding (PSBD)" evidence="8">
    <location>
        <begin position="106"/>
        <end position="143"/>
    </location>
</feature>
<dbReference type="InterPro" id="IPR001078">
    <property type="entry name" value="2-oxoacid_DH_actylTfrase"/>
</dbReference>
<dbReference type="InterPro" id="IPR000089">
    <property type="entry name" value="Biotin_lipoyl"/>
</dbReference>
<keyword evidence="4 6" id="KW-0450">Lipoyl</keyword>
<evidence type="ECO:0000256" key="6">
    <source>
        <dbReference type="RuleBase" id="RU003423"/>
    </source>
</evidence>
<gene>
    <name evidence="9" type="ORF">CBF27_02805</name>
</gene>
<dbReference type="Proteomes" id="UP000286773">
    <property type="component" value="Unassembled WGS sequence"/>
</dbReference>
<comment type="similarity">
    <text evidence="2 6">Belongs to the 2-oxoacid dehydrogenase family.</text>
</comment>
<name>A0A430B0H7_9ENTE</name>
<evidence type="ECO:0000259" key="8">
    <source>
        <dbReference type="PROSITE" id="PS51826"/>
    </source>
</evidence>
<dbReference type="SUPFAM" id="SSF52777">
    <property type="entry name" value="CoA-dependent acyltransferases"/>
    <property type="match status" value="1"/>
</dbReference>
<dbReference type="PANTHER" id="PTHR43178:SF5">
    <property type="entry name" value="LIPOAMIDE ACYLTRANSFERASE COMPONENT OF BRANCHED-CHAIN ALPHA-KETO ACID DEHYDROGENASE COMPLEX, MITOCHONDRIAL"/>
    <property type="match status" value="1"/>
</dbReference>
<dbReference type="PROSITE" id="PS51826">
    <property type="entry name" value="PSBD"/>
    <property type="match status" value="1"/>
</dbReference>
<dbReference type="PANTHER" id="PTHR43178">
    <property type="entry name" value="DIHYDROLIPOAMIDE ACETYLTRANSFERASE COMPONENT OF PYRUVATE DEHYDROGENASE COMPLEX"/>
    <property type="match status" value="1"/>
</dbReference>
<evidence type="ECO:0000256" key="2">
    <source>
        <dbReference type="ARBA" id="ARBA00007317"/>
    </source>
</evidence>
<dbReference type="SUPFAM" id="SSF51230">
    <property type="entry name" value="Single hybrid motif"/>
    <property type="match status" value="1"/>
</dbReference>
<keyword evidence="10" id="KW-1185">Reference proteome</keyword>
<evidence type="ECO:0000256" key="5">
    <source>
        <dbReference type="ARBA" id="ARBA00023315"/>
    </source>
</evidence>
<dbReference type="InterPro" id="IPR004167">
    <property type="entry name" value="PSBD"/>
</dbReference>
<evidence type="ECO:0000256" key="1">
    <source>
        <dbReference type="ARBA" id="ARBA00001938"/>
    </source>
</evidence>
<dbReference type="EC" id="2.3.1.-" evidence="6"/>
<dbReference type="GO" id="GO:0016407">
    <property type="term" value="F:acetyltransferase activity"/>
    <property type="evidence" value="ECO:0007669"/>
    <property type="project" value="TreeGrafter"/>
</dbReference>
<dbReference type="Pfam" id="PF02817">
    <property type="entry name" value="E3_binding"/>
    <property type="match status" value="1"/>
</dbReference>
<dbReference type="GO" id="GO:0005737">
    <property type="term" value="C:cytoplasm"/>
    <property type="evidence" value="ECO:0007669"/>
    <property type="project" value="TreeGrafter"/>
</dbReference>
<dbReference type="Gene3D" id="4.10.320.10">
    <property type="entry name" value="E3-binding domain"/>
    <property type="match status" value="1"/>
</dbReference>
<dbReference type="InterPro" id="IPR023213">
    <property type="entry name" value="CAT-like_dom_sf"/>
</dbReference>
<dbReference type="OrthoDB" id="9805770at2"/>
<organism evidence="9 10">
    <name type="scientific">Vagococcus acidifermentans</name>
    <dbReference type="NCBI Taxonomy" id="564710"/>
    <lineage>
        <taxon>Bacteria</taxon>
        <taxon>Bacillati</taxon>
        <taxon>Bacillota</taxon>
        <taxon>Bacilli</taxon>
        <taxon>Lactobacillales</taxon>
        <taxon>Enterococcaceae</taxon>
        <taxon>Vagococcus</taxon>
    </lineage>
</organism>
<comment type="cofactor">
    <cofactor evidence="1 6">
        <name>(R)-lipoate</name>
        <dbReference type="ChEBI" id="CHEBI:83088"/>
    </cofactor>
</comment>
<dbReference type="GO" id="GO:0031405">
    <property type="term" value="F:lipoic acid binding"/>
    <property type="evidence" value="ECO:0007669"/>
    <property type="project" value="TreeGrafter"/>
</dbReference>
<dbReference type="CDD" id="cd06849">
    <property type="entry name" value="lipoyl_domain"/>
    <property type="match status" value="1"/>
</dbReference>
<dbReference type="Gene3D" id="3.30.559.10">
    <property type="entry name" value="Chloramphenicol acetyltransferase-like domain"/>
    <property type="match status" value="1"/>
</dbReference>
<evidence type="ECO:0000256" key="3">
    <source>
        <dbReference type="ARBA" id="ARBA00022679"/>
    </source>
</evidence>
<reference evidence="9 10" key="1">
    <citation type="submission" date="2017-05" db="EMBL/GenBank/DDBJ databases">
        <title>Vagococcus spp. assemblies.</title>
        <authorList>
            <person name="Gulvik C.A."/>
        </authorList>
    </citation>
    <scope>NUCLEOTIDE SEQUENCE [LARGE SCALE GENOMIC DNA]</scope>
    <source>
        <strain evidence="9 10">LMG 24798</strain>
    </source>
</reference>
<dbReference type="Pfam" id="PF00198">
    <property type="entry name" value="2-oxoacid_dh"/>
    <property type="match status" value="1"/>
</dbReference>
<sequence length="390" mass="42317">MATEILMPKLGLTMTEGTVDAWYKEEGDTVEKGEMIASISSEKLTHDVESPVDGILQQIVVEEGGEVPVQQPIAYVAATDAADAPQTVEAAAPVNEEPEKQAQRIFITPSARRLARMKGIDYTRITGTGGRGRITRQDVEKYAAAGTSDTEAAVLATPVMEPGKGLTGMRQTIAKRMWQSLQQTAPVTLHRKADVSQLMAFRKEIKENAEIVLTDGQLSINTLLTRAVVLALKEHPQMNAWYFNGEHQTVEEIHIGIAVNMADGLVVPVIKHAEHMTLTDIGQAFRHIVDKTQRGDFSGNLLGGSTFTISNMGQTNIEYFTPIINTPEVGILGVGTLATDLALAEDGSLVTKQKLPLSLTFDHQVIDGVPAAEFLEKICDLLAHPYALVL</sequence>
<dbReference type="SUPFAM" id="SSF47005">
    <property type="entry name" value="Peripheral subunit-binding domain of 2-oxo acid dehydrogenase complex"/>
    <property type="match status" value="1"/>
</dbReference>
<evidence type="ECO:0000259" key="7">
    <source>
        <dbReference type="PROSITE" id="PS50968"/>
    </source>
</evidence>
<accession>A0A430B0H7</accession>